<evidence type="ECO:0000256" key="3">
    <source>
        <dbReference type="ARBA" id="ARBA00023163"/>
    </source>
</evidence>
<evidence type="ECO:0000256" key="2">
    <source>
        <dbReference type="ARBA" id="ARBA00023125"/>
    </source>
</evidence>
<protein>
    <submittedName>
        <fullName evidence="5">FCD domain-containing protein</fullName>
    </submittedName>
</protein>
<feature type="domain" description="GntR C-terminal" evidence="4">
    <location>
        <begin position="2"/>
        <end position="28"/>
    </location>
</feature>
<accession>A0ABV3Q8W9</accession>
<dbReference type="SUPFAM" id="SSF48008">
    <property type="entry name" value="GntR ligand-binding domain-like"/>
    <property type="match status" value="1"/>
</dbReference>
<evidence type="ECO:0000256" key="1">
    <source>
        <dbReference type="ARBA" id="ARBA00023015"/>
    </source>
</evidence>
<dbReference type="Proteomes" id="UP001556040">
    <property type="component" value="Unassembled WGS sequence"/>
</dbReference>
<keyword evidence="1" id="KW-0805">Transcription regulation</keyword>
<proteinExistence type="predicted"/>
<evidence type="ECO:0000313" key="5">
    <source>
        <dbReference type="EMBL" id="MEW9503213.1"/>
    </source>
</evidence>
<reference evidence="5 6" key="1">
    <citation type="journal article" date="1979" name="Int. J. Syst. Evol. Microbiol.">
        <title>Bacillus globisporus subsp. marinus subsp. nov.</title>
        <authorList>
            <person name="Liu H."/>
        </authorList>
    </citation>
    <scope>NUCLEOTIDE SEQUENCE [LARGE SCALE GENOMIC DNA]</scope>
    <source>
        <strain evidence="5 6">DSM 1297</strain>
    </source>
</reference>
<gene>
    <name evidence="5" type="ORF">AB1471_15655</name>
</gene>
<keyword evidence="3" id="KW-0804">Transcription</keyword>
<comment type="caution">
    <text evidence="5">The sequence shown here is derived from an EMBL/GenBank/DDBJ whole genome shotgun (WGS) entry which is preliminary data.</text>
</comment>
<evidence type="ECO:0000313" key="6">
    <source>
        <dbReference type="Proteomes" id="UP001556040"/>
    </source>
</evidence>
<keyword evidence="6" id="KW-1185">Reference proteome</keyword>
<sequence length="38" mass="4494">MDEHQEIYDAIKQRDADKAEKLMPEHLQADLDFSIHVL</sequence>
<keyword evidence="2" id="KW-0238">DNA-binding</keyword>
<name>A0ABV3Q8W9_9BACL</name>
<organism evidence="5 6">
    <name type="scientific">Jeotgalibacillus marinus</name>
    <dbReference type="NCBI Taxonomy" id="86667"/>
    <lineage>
        <taxon>Bacteria</taxon>
        <taxon>Bacillati</taxon>
        <taxon>Bacillota</taxon>
        <taxon>Bacilli</taxon>
        <taxon>Bacillales</taxon>
        <taxon>Caryophanaceae</taxon>
        <taxon>Jeotgalibacillus</taxon>
    </lineage>
</organism>
<dbReference type="InterPro" id="IPR011711">
    <property type="entry name" value="GntR_C"/>
</dbReference>
<dbReference type="EMBL" id="JBFMIA010000026">
    <property type="protein sequence ID" value="MEW9503213.1"/>
    <property type="molecule type" value="Genomic_DNA"/>
</dbReference>
<dbReference type="Gene3D" id="1.20.120.530">
    <property type="entry name" value="GntR ligand-binding domain-like"/>
    <property type="match status" value="1"/>
</dbReference>
<dbReference type="InterPro" id="IPR008920">
    <property type="entry name" value="TF_FadR/GntR_C"/>
</dbReference>
<evidence type="ECO:0000259" key="4">
    <source>
        <dbReference type="Pfam" id="PF07729"/>
    </source>
</evidence>
<dbReference type="Pfam" id="PF07729">
    <property type="entry name" value="FCD"/>
    <property type="match status" value="1"/>
</dbReference>